<comment type="function">
    <text evidence="1">Is involved in the conjugation of reduced glutathione to a wide number of exogenous and endogenous hydrophobic electrophiles.</text>
</comment>
<comment type="similarity">
    <text evidence="1">Belongs to the GST superfamily.</text>
</comment>
<dbReference type="PANTHER" id="PTHR11260">
    <property type="entry name" value="GLUTATHIONE S-TRANSFERASE, GST, SUPERFAMILY, GST DOMAIN CONTAINING"/>
    <property type="match status" value="1"/>
</dbReference>
<protein>
    <recommendedName>
        <fullName evidence="1">Glutathione S-transferase</fullName>
        <ecNumber evidence="1">2.5.1.18</ecNumber>
    </recommendedName>
</protein>
<evidence type="ECO:0000313" key="3">
    <source>
        <dbReference type="EMBL" id="CAL5051117.1"/>
    </source>
</evidence>
<comment type="catalytic activity">
    <reaction evidence="1">
        <text>RX + glutathione = an S-substituted glutathione + a halide anion + H(+)</text>
        <dbReference type="Rhea" id="RHEA:16437"/>
        <dbReference type="ChEBI" id="CHEBI:15378"/>
        <dbReference type="ChEBI" id="CHEBI:16042"/>
        <dbReference type="ChEBI" id="CHEBI:17792"/>
        <dbReference type="ChEBI" id="CHEBI:57925"/>
        <dbReference type="ChEBI" id="CHEBI:90779"/>
        <dbReference type="EC" id="2.5.1.18"/>
    </reaction>
</comment>
<keyword evidence="1" id="KW-0963">Cytoplasm</keyword>
<dbReference type="InterPro" id="IPR004045">
    <property type="entry name" value="Glutathione_S-Trfase_N"/>
</dbReference>
<dbReference type="AlphaFoldDB" id="A0ABC9E544"/>
<dbReference type="Gene3D" id="3.40.30.10">
    <property type="entry name" value="Glutaredoxin"/>
    <property type="match status" value="1"/>
</dbReference>
<dbReference type="PROSITE" id="PS50404">
    <property type="entry name" value="GST_NTER"/>
    <property type="match status" value="1"/>
</dbReference>
<comment type="subcellular location">
    <subcellularLocation>
        <location evidence="1">Cytoplasm</location>
        <location evidence="1">Cytosol</location>
    </subcellularLocation>
</comment>
<evidence type="ECO:0000259" key="2">
    <source>
        <dbReference type="PROSITE" id="PS50404"/>
    </source>
</evidence>
<proteinExistence type="inferred from homology"/>
<dbReference type="SUPFAM" id="SSF52833">
    <property type="entry name" value="Thioredoxin-like"/>
    <property type="match status" value="1"/>
</dbReference>
<keyword evidence="1" id="KW-0808">Transferase</keyword>
<dbReference type="GO" id="GO:0004364">
    <property type="term" value="F:glutathione transferase activity"/>
    <property type="evidence" value="ECO:0007669"/>
    <property type="project" value="UniProtKB-UniRule"/>
</dbReference>
<reference evidence="3 4" key="2">
    <citation type="submission" date="2024-10" db="EMBL/GenBank/DDBJ databases">
        <authorList>
            <person name="Ryan C."/>
        </authorList>
    </citation>
    <scope>NUCLEOTIDE SEQUENCE [LARGE SCALE GENOMIC DNA]</scope>
</reference>
<feature type="domain" description="GST N-terminal" evidence="2">
    <location>
        <begin position="6"/>
        <end position="96"/>
    </location>
</feature>
<dbReference type="InterPro" id="IPR045073">
    <property type="entry name" value="Omega/Tau-like"/>
</dbReference>
<gene>
    <name evidence="3" type="ORF">URODEC1_LOCUS91943</name>
</gene>
<reference evidence="4" key="1">
    <citation type="submission" date="2024-06" db="EMBL/GenBank/DDBJ databases">
        <authorList>
            <person name="Ryan C."/>
        </authorList>
    </citation>
    <scope>NUCLEOTIDE SEQUENCE [LARGE SCALE GENOMIC DNA]</scope>
</reference>
<keyword evidence="4" id="KW-1185">Reference proteome</keyword>
<dbReference type="GO" id="GO:0005829">
    <property type="term" value="C:cytosol"/>
    <property type="evidence" value="ECO:0007669"/>
    <property type="project" value="UniProtKB-SubCell"/>
</dbReference>
<dbReference type="InterPro" id="IPR036249">
    <property type="entry name" value="Thioredoxin-like_sf"/>
</dbReference>
<sequence length="104" mass="11519">MADGEGNLRLLGMHMSPFVLRARMALGLKGVSYEYVEEDLFHKSELLLSSNPVHRKVPVLIHNGRPILMILPADPYERAIALAVVQYVDEVWAGTGLDILPADP</sequence>
<evidence type="ECO:0000313" key="4">
    <source>
        <dbReference type="Proteomes" id="UP001497457"/>
    </source>
</evidence>
<dbReference type="EC" id="2.5.1.18" evidence="1"/>
<accession>A0ABC9E544</accession>
<dbReference type="PANTHER" id="PTHR11260:SF566">
    <property type="entry name" value="GLUTATHIONE S-TRANSFERASE"/>
    <property type="match status" value="1"/>
</dbReference>
<dbReference type="EMBL" id="OZ075146">
    <property type="protein sequence ID" value="CAL5051117.1"/>
    <property type="molecule type" value="Genomic_DNA"/>
</dbReference>
<organism evidence="3 4">
    <name type="scientific">Urochloa decumbens</name>
    <dbReference type="NCBI Taxonomy" id="240449"/>
    <lineage>
        <taxon>Eukaryota</taxon>
        <taxon>Viridiplantae</taxon>
        <taxon>Streptophyta</taxon>
        <taxon>Embryophyta</taxon>
        <taxon>Tracheophyta</taxon>
        <taxon>Spermatophyta</taxon>
        <taxon>Magnoliopsida</taxon>
        <taxon>Liliopsida</taxon>
        <taxon>Poales</taxon>
        <taxon>Poaceae</taxon>
        <taxon>PACMAD clade</taxon>
        <taxon>Panicoideae</taxon>
        <taxon>Panicodae</taxon>
        <taxon>Paniceae</taxon>
        <taxon>Melinidinae</taxon>
        <taxon>Urochloa</taxon>
    </lineage>
</organism>
<dbReference type="Proteomes" id="UP001497457">
    <property type="component" value="Chromosome 36b"/>
</dbReference>
<dbReference type="Pfam" id="PF02798">
    <property type="entry name" value="GST_N"/>
    <property type="match status" value="1"/>
</dbReference>
<dbReference type="CDD" id="cd03058">
    <property type="entry name" value="GST_N_Tau"/>
    <property type="match status" value="1"/>
</dbReference>
<name>A0ABC9E544_9POAL</name>
<evidence type="ECO:0000256" key="1">
    <source>
        <dbReference type="RuleBase" id="RU369102"/>
    </source>
</evidence>